<dbReference type="AlphaFoldDB" id="A0A7W9BVG9"/>
<dbReference type="EMBL" id="JACIJR010000007">
    <property type="protein sequence ID" value="MBB5730614.1"/>
    <property type="molecule type" value="Genomic_DNA"/>
</dbReference>
<dbReference type="Proteomes" id="UP000546701">
    <property type="component" value="Unassembled WGS sequence"/>
</dbReference>
<accession>A0A7W9BVG9</accession>
<dbReference type="RefSeq" id="WP_157176893.1">
    <property type="nucleotide sequence ID" value="NZ_BMJP01000005.1"/>
</dbReference>
<dbReference type="OrthoDB" id="3838047at2"/>
<organism evidence="1 2">
    <name type="scientific">Sphingomonas prati</name>
    <dbReference type="NCBI Taxonomy" id="1843237"/>
    <lineage>
        <taxon>Bacteria</taxon>
        <taxon>Pseudomonadati</taxon>
        <taxon>Pseudomonadota</taxon>
        <taxon>Alphaproteobacteria</taxon>
        <taxon>Sphingomonadales</taxon>
        <taxon>Sphingomonadaceae</taxon>
        <taxon>Sphingomonas</taxon>
    </lineage>
</organism>
<evidence type="ECO:0008006" key="3">
    <source>
        <dbReference type="Google" id="ProtNLM"/>
    </source>
</evidence>
<reference evidence="1 2" key="1">
    <citation type="submission" date="2020-08" db="EMBL/GenBank/DDBJ databases">
        <title>Genomic Encyclopedia of Type Strains, Phase IV (KMG-IV): sequencing the most valuable type-strain genomes for metagenomic binning, comparative biology and taxonomic classification.</title>
        <authorList>
            <person name="Goeker M."/>
        </authorList>
    </citation>
    <scope>NUCLEOTIDE SEQUENCE [LARGE SCALE GENOMIC DNA]</scope>
    <source>
        <strain evidence="1 2">DSM 103336</strain>
    </source>
</reference>
<name>A0A7W9BVG9_9SPHN</name>
<protein>
    <recommendedName>
        <fullName evidence="3">Uracil-DNA glycosylase-like domain-containing protein</fullName>
    </recommendedName>
</protein>
<gene>
    <name evidence="1" type="ORF">FHS99_003117</name>
</gene>
<proteinExistence type="predicted"/>
<evidence type="ECO:0000313" key="1">
    <source>
        <dbReference type="EMBL" id="MBB5730614.1"/>
    </source>
</evidence>
<evidence type="ECO:0000313" key="2">
    <source>
        <dbReference type="Proteomes" id="UP000546701"/>
    </source>
</evidence>
<keyword evidence="2" id="KW-1185">Reference proteome</keyword>
<comment type="caution">
    <text evidence="1">The sequence shown here is derived from an EMBL/GenBank/DDBJ whole genome shotgun (WGS) entry which is preliminary data.</text>
</comment>
<sequence length="251" mass="28286">MNDSTMDSGVDFMKELDAEYRERSGLRDRRFYSIFYSRIEPSPLMILGINPGGNTDTWSMSPDADEFCSAWQHDYVDERYEIQAVMQPLLRTVLGIDDAILRRIPKTNMVFRRSPGVGRFGEQQEGMQIEHALKEAAPTLERIIRHVSPRAIIFEGLEALAMFNRTFGTGPLGQSLVPPVTTPNGRYPALIYAVHELQSAILPHLIIACALAHPSKYAHRAEFRTAEQDMTVRLAPIGAMLREMGPPSVNR</sequence>